<name>Q6BHC5_DEBHA</name>
<organism evidence="1 2">
    <name type="scientific">Debaryomyces hansenii (strain ATCC 36239 / CBS 767 / BCRC 21394 / JCM 1990 / NBRC 0083 / IGC 2968)</name>
    <name type="common">Yeast</name>
    <name type="synonym">Torulaspora hansenii</name>
    <dbReference type="NCBI Taxonomy" id="284592"/>
    <lineage>
        <taxon>Eukaryota</taxon>
        <taxon>Fungi</taxon>
        <taxon>Dikarya</taxon>
        <taxon>Ascomycota</taxon>
        <taxon>Saccharomycotina</taxon>
        <taxon>Pichiomycetes</taxon>
        <taxon>Debaryomycetaceae</taxon>
        <taxon>Debaryomyces</taxon>
    </lineage>
</organism>
<dbReference type="HOGENOM" id="CLU_1475134_0_0_1"/>
<evidence type="ECO:0000313" key="2">
    <source>
        <dbReference type="Proteomes" id="UP000000599"/>
    </source>
</evidence>
<dbReference type="KEGG" id="dha:DEHA2G19624g"/>
<dbReference type="EMBL" id="CR382139">
    <property type="protein sequence ID" value="CAG90903.2"/>
    <property type="molecule type" value="Genomic_DNA"/>
</dbReference>
<accession>Q6BHC5</accession>
<proteinExistence type="predicted"/>
<sequence length="183" mass="21070">MSLVSIAKRAIGTCYHTLVHRVSDAKLCIAMKTSAPSVDELVYNNTNRNPTPFTLDRTNSPYLYMVYNHRKSTQPKQHYTIEDTKLPERSKMYHCDCNSGIDDYLNHVSFETDSTVALHLLHNKALQKLANQLPVIKRTTTTRIHRIDSLLVDLCLVSKMITRELKSQYVSYLHTSISTYDDY</sequence>
<dbReference type="AlphaFoldDB" id="Q6BHC5"/>
<reference evidence="1 2" key="1">
    <citation type="journal article" date="2004" name="Nature">
        <title>Genome evolution in yeasts.</title>
        <authorList>
            <consortium name="Genolevures"/>
            <person name="Dujon B."/>
            <person name="Sherman D."/>
            <person name="Fischer G."/>
            <person name="Durrens P."/>
            <person name="Casaregola S."/>
            <person name="Lafontaine I."/>
            <person name="de Montigny J."/>
            <person name="Marck C."/>
            <person name="Neuveglise C."/>
            <person name="Talla E."/>
            <person name="Goffard N."/>
            <person name="Frangeul L."/>
            <person name="Aigle M."/>
            <person name="Anthouard V."/>
            <person name="Babour A."/>
            <person name="Barbe V."/>
            <person name="Barnay S."/>
            <person name="Blanchin S."/>
            <person name="Beckerich J.M."/>
            <person name="Beyne E."/>
            <person name="Bleykasten C."/>
            <person name="Boisrame A."/>
            <person name="Boyer J."/>
            <person name="Cattolico L."/>
            <person name="Confanioleri F."/>
            <person name="de Daruvar A."/>
            <person name="Despons L."/>
            <person name="Fabre E."/>
            <person name="Fairhead C."/>
            <person name="Ferry-Dumazet H."/>
            <person name="Groppi A."/>
            <person name="Hantraye F."/>
            <person name="Hennequin C."/>
            <person name="Jauniaux N."/>
            <person name="Joyet P."/>
            <person name="Kachouri R."/>
            <person name="Kerrest A."/>
            <person name="Koszul R."/>
            <person name="Lemaire M."/>
            <person name="Lesur I."/>
            <person name="Ma L."/>
            <person name="Muller H."/>
            <person name="Nicaud J.M."/>
            <person name="Nikolski M."/>
            <person name="Oztas S."/>
            <person name="Ozier-Kalogeropoulos O."/>
            <person name="Pellenz S."/>
            <person name="Potier S."/>
            <person name="Richard G.F."/>
            <person name="Straub M.L."/>
            <person name="Suleau A."/>
            <person name="Swennene D."/>
            <person name="Tekaia F."/>
            <person name="Wesolowski-Louvel M."/>
            <person name="Westhof E."/>
            <person name="Wirth B."/>
            <person name="Zeniou-Meyer M."/>
            <person name="Zivanovic I."/>
            <person name="Bolotin-Fukuhara M."/>
            <person name="Thierry A."/>
            <person name="Bouchier C."/>
            <person name="Caudron B."/>
            <person name="Scarpelli C."/>
            <person name="Gaillardin C."/>
            <person name="Weissenbach J."/>
            <person name="Wincker P."/>
            <person name="Souciet J.L."/>
        </authorList>
    </citation>
    <scope>NUCLEOTIDE SEQUENCE [LARGE SCALE GENOMIC DNA]</scope>
    <source>
        <strain evidence="2">ATCC 36239 / CBS 767 / BCRC 21394 / JCM 1990 / NBRC 0083 / IGC 2968</strain>
    </source>
</reference>
<dbReference type="RefSeq" id="XP_462396.2">
    <property type="nucleotide sequence ID" value="XM_462396.1"/>
</dbReference>
<dbReference type="GeneID" id="2905339"/>
<evidence type="ECO:0000313" key="1">
    <source>
        <dbReference type="EMBL" id="CAG90903.2"/>
    </source>
</evidence>
<dbReference type="Proteomes" id="UP000000599">
    <property type="component" value="Chromosome G"/>
</dbReference>
<gene>
    <name evidence="1" type="ordered locus">DEHA2G19624g</name>
</gene>
<protein>
    <submittedName>
        <fullName evidence="1">DEHA2G19624p</fullName>
    </submittedName>
</protein>
<keyword evidence="2" id="KW-1185">Reference proteome</keyword>
<dbReference type="InParanoid" id="Q6BHC5"/>